<feature type="chain" id="PRO_5026710590" evidence="2">
    <location>
        <begin position="18"/>
        <end position="222"/>
    </location>
</feature>
<evidence type="ECO:0000259" key="3">
    <source>
        <dbReference type="Pfam" id="PF05267"/>
    </source>
</evidence>
<gene>
    <name evidence="5" type="primary">LOC111604254</name>
</gene>
<feature type="compositionally biased region" description="Low complexity" evidence="1">
    <location>
        <begin position="193"/>
        <end position="207"/>
    </location>
</feature>
<keyword evidence="2" id="KW-0732">Signal</keyword>
<dbReference type="GeneID" id="111604254"/>
<proteinExistence type="predicted"/>
<feature type="region of interest" description="Disordered" evidence="1">
    <location>
        <begin position="190"/>
        <end position="222"/>
    </location>
</feature>
<feature type="domain" description="Protein TsetseEP" evidence="3">
    <location>
        <begin position="50"/>
        <end position="168"/>
    </location>
</feature>
<dbReference type="OrthoDB" id="8054395at2759"/>
<accession>A0A6J1MLS8</accession>
<feature type="signal peptide" evidence="2">
    <location>
        <begin position="1"/>
        <end position="17"/>
    </location>
</feature>
<keyword evidence="4" id="KW-1185">Reference proteome</keyword>
<dbReference type="RefSeq" id="XP_023178012.2">
    <property type="nucleotide sequence ID" value="XM_023322244.2"/>
</dbReference>
<name>A0A6J1MLS8_DROHY</name>
<evidence type="ECO:0000313" key="5">
    <source>
        <dbReference type="RefSeq" id="XP_023178012.2"/>
    </source>
</evidence>
<dbReference type="AlphaFoldDB" id="A0A6J1MLS8"/>
<reference evidence="5" key="1">
    <citation type="submission" date="2025-08" db="UniProtKB">
        <authorList>
            <consortium name="RefSeq"/>
        </authorList>
    </citation>
    <scope>IDENTIFICATION</scope>
    <source>
        <strain evidence="5">15085-1641.00</strain>
        <tissue evidence="5">Whole body</tissue>
    </source>
</reference>
<protein>
    <submittedName>
        <fullName evidence="5">Uncharacterized protein LOC111604254</fullName>
    </submittedName>
</protein>
<feature type="compositionally biased region" description="Polar residues" evidence="1">
    <location>
        <begin position="208"/>
        <end position="222"/>
    </location>
</feature>
<dbReference type="Pfam" id="PF05267">
    <property type="entry name" value="DUF725"/>
    <property type="match status" value="1"/>
</dbReference>
<dbReference type="Proteomes" id="UP000504633">
    <property type="component" value="Unplaced"/>
</dbReference>
<evidence type="ECO:0000256" key="2">
    <source>
        <dbReference type="SAM" id="SignalP"/>
    </source>
</evidence>
<dbReference type="KEGG" id="dhe:111604254"/>
<evidence type="ECO:0000313" key="4">
    <source>
        <dbReference type="Proteomes" id="UP000504633"/>
    </source>
</evidence>
<organism evidence="4 5">
    <name type="scientific">Drosophila hydei</name>
    <name type="common">Fruit fly</name>
    <dbReference type="NCBI Taxonomy" id="7224"/>
    <lineage>
        <taxon>Eukaryota</taxon>
        <taxon>Metazoa</taxon>
        <taxon>Ecdysozoa</taxon>
        <taxon>Arthropoda</taxon>
        <taxon>Hexapoda</taxon>
        <taxon>Insecta</taxon>
        <taxon>Pterygota</taxon>
        <taxon>Neoptera</taxon>
        <taxon>Endopterygota</taxon>
        <taxon>Diptera</taxon>
        <taxon>Brachycera</taxon>
        <taxon>Muscomorpha</taxon>
        <taxon>Ephydroidea</taxon>
        <taxon>Drosophilidae</taxon>
        <taxon>Drosophila</taxon>
    </lineage>
</organism>
<dbReference type="OMA" id="AEFCVNY"/>
<evidence type="ECO:0000256" key="1">
    <source>
        <dbReference type="SAM" id="MobiDB-lite"/>
    </source>
</evidence>
<dbReference type="InterPro" id="IPR007931">
    <property type="entry name" value="TsetseEP"/>
</dbReference>
<sequence length="222" mass="24594">MLWKAVPLLLTIGTALALMPLKPQVNANRSLMDFMLQSSGVGIGDPALQQYCFNRYLPILKAISDQYEADYNKCADTYKAECDAIDGKFYEPRENSARIAKETCDALLKCDTNENYLNAFNCYARTGSEYSKILFSLSSDAAEYGGIIRELYRAAESIAEFCVNYAERVFWESTDNTYSELQKCLDGELNEPTTASTTSTTTRSTSSLVPKSSAVTKATSGR</sequence>